<keyword evidence="6 15" id="KW-0808">Transferase</keyword>
<evidence type="ECO:0000256" key="1">
    <source>
        <dbReference type="ARBA" id="ARBA00001107"/>
    </source>
</evidence>
<keyword evidence="10 15" id="KW-0299">Galactose metabolism</keyword>
<feature type="active site" description="Tele-UMP-histidine intermediate" evidence="13">
    <location>
        <position position="143"/>
    </location>
</feature>
<evidence type="ECO:0000256" key="6">
    <source>
        <dbReference type="ARBA" id="ARBA00022679"/>
    </source>
</evidence>
<feature type="binding site" evidence="14">
    <location>
        <position position="31"/>
    </location>
    <ligand>
        <name>Zn(2+)</name>
        <dbReference type="ChEBI" id="CHEBI:29105"/>
    </ligand>
</feature>
<reference evidence="18 19" key="1">
    <citation type="submission" date="2016-10" db="EMBL/GenBank/DDBJ databases">
        <authorList>
            <person name="de Groot N.N."/>
        </authorList>
    </citation>
    <scope>NUCLEOTIDE SEQUENCE [LARGE SCALE GENOMIC DNA]</scope>
    <source>
        <strain evidence="18 19">WG14</strain>
    </source>
</reference>
<evidence type="ECO:0000256" key="2">
    <source>
        <dbReference type="ARBA" id="ARBA00004947"/>
    </source>
</evidence>
<dbReference type="PIRSF" id="PIRSF000808">
    <property type="entry name" value="GalT"/>
    <property type="match status" value="1"/>
</dbReference>
<dbReference type="InterPro" id="IPR005849">
    <property type="entry name" value="GalP_Utransf_N"/>
</dbReference>
<evidence type="ECO:0000256" key="15">
    <source>
        <dbReference type="RuleBase" id="RU000506"/>
    </source>
</evidence>
<feature type="domain" description="Galactose-1-phosphate uridyl transferase C-terminal" evidence="17">
    <location>
        <begin position="160"/>
        <end position="288"/>
    </location>
</feature>
<feature type="binding site" evidence="14">
    <location>
        <position position="34"/>
    </location>
    <ligand>
        <name>Zn(2+)</name>
        <dbReference type="ChEBI" id="CHEBI:29105"/>
    </ligand>
</feature>
<evidence type="ECO:0000256" key="10">
    <source>
        <dbReference type="ARBA" id="ARBA00023144"/>
    </source>
</evidence>
<keyword evidence="11 15" id="KW-0119">Carbohydrate metabolism</keyword>
<name>A0A1G6M0M5_9BACT</name>
<sequence>MAELRWNPLLKTYTMVANNRQKRPHLPKDWCPFCPGEAKNVPDDYDVLKYDNDFPALKQNPDIPDLESESVYKVEKNYGKCEVILYSPDHYITLPELPLWHIEKLVNLWIERNEELSKDRKIKYVFPFENRGEEVGVTMPHPHGQLYAYSWIPLKIKIELDSSKEYYEENKKCLICEMNEKETDYKKRILYENESFLVYLPFFTDYPYGAFIVAKDHISNFVDFSSKRKKDLAKALKILTGGFDSMFHKKFPYMMVIHQTPVNSEKYKDSENYYHFHIEFYPPLRDENKIKWYASSEMGAWAAANTMAVEDTAPVLKKAIDSYREKEGI</sequence>
<gene>
    <name evidence="18" type="ORF">SAMN04488588_1201</name>
</gene>
<evidence type="ECO:0000256" key="13">
    <source>
        <dbReference type="PIRSR" id="PIRSR000808-1"/>
    </source>
</evidence>
<evidence type="ECO:0000256" key="5">
    <source>
        <dbReference type="ARBA" id="ARBA00016340"/>
    </source>
</evidence>
<evidence type="ECO:0000256" key="12">
    <source>
        <dbReference type="NCBIfam" id="TIGR00209"/>
    </source>
</evidence>
<dbReference type="PANTHER" id="PTHR11943">
    <property type="entry name" value="GALACTOSE-1-PHOSPHATE URIDYLYLTRANSFERASE"/>
    <property type="match status" value="1"/>
</dbReference>
<dbReference type="EMBL" id="FMYV01000004">
    <property type="protein sequence ID" value="SDC49082.1"/>
    <property type="molecule type" value="Genomic_DNA"/>
</dbReference>
<comment type="similarity">
    <text evidence="3 15">Belongs to the galactose-1-phosphate uridylyltransferase type 1 family.</text>
</comment>
<dbReference type="NCBIfam" id="TIGR00209">
    <property type="entry name" value="galT_1"/>
    <property type="match status" value="1"/>
</dbReference>
<dbReference type="RefSeq" id="WP_091403622.1">
    <property type="nucleotide sequence ID" value="NZ_FMYV01000004.1"/>
</dbReference>
<dbReference type="GO" id="GO:0008108">
    <property type="term" value="F:UDP-glucose:hexose-1-phosphate uridylyltransferase activity"/>
    <property type="evidence" value="ECO:0007669"/>
    <property type="project" value="UniProtKB-UniRule"/>
</dbReference>
<dbReference type="Pfam" id="PF01087">
    <property type="entry name" value="GalP_UDP_transf"/>
    <property type="match status" value="1"/>
</dbReference>
<evidence type="ECO:0000256" key="9">
    <source>
        <dbReference type="ARBA" id="ARBA00022833"/>
    </source>
</evidence>
<comment type="cofactor">
    <cofactor evidence="14">
        <name>Zn(2+)</name>
        <dbReference type="ChEBI" id="CHEBI:29105"/>
    </cofactor>
    <text evidence="14">Binds 1 zinc ion per subunit.</text>
</comment>
<dbReference type="PROSITE" id="PS00117">
    <property type="entry name" value="GAL_P_UDP_TRANSF_I"/>
    <property type="match status" value="1"/>
</dbReference>
<dbReference type="GO" id="GO:0033499">
    <property type="term" value="P:galactose catabolic process via UDP-galactose, Leloir pathway"/>
    <property type="evidence" value="ECO:0007669"/>
    <property type="project" value="TreeGrafter"/>
</dbReference>
<keyword evidence="19" id="KW-1185">Reference proteome</keyword>
<dbReference type="Gene3D" id="3.30.428.10">
    <property type="entry name" value="HIT-like"/>
    <property type="match status" value="2"/>
</dbReference>
<comment type="catalytic activity">
    <reaction evidence="1 15">
        <text>alpha-D-galactose 1-phosphate + UDP-alpha-D-glucose = alpha-D-glucose 1-phosphate + UDP-alpha-D-galactose</text>
        <dbReference type="Rhea" id="RHEA:13989"/>
        <dbReference type="ChEBI" id="CHEBI:58336"/>
        <dbReference type="ChEBI" id="CHEBI:58601"/>
        <dbReference type="ChEBI" id="CHEBI:58885"/>
        <dbReference type="ChEBI" id="CHEBI:66914"/>
        <dbReference type="EC" id="2.7.7.12"/>
    </reaction>
</comment>
<dbReference type="Proteomes" id="UP000199322">
    <property type="component" value="Unassembled WGS sequence"/>
</dbReference>
<dbReference type="InterPro" id="IPR036265">
    <property type="entry name" value="HIT-like_sf"/>
</dbReference>
<dbReference type="InterPro" id="IPR001937">
    <property type="entry name" value="GalP_UDPtransf1"/>
</dbReference>
<dbReference type="UniPathway" id="UPA00214"/>
<evidence type="ECO:0000313" key="19">
    <source>
        <dbReference type="Proteomes" id="UP000199322"/>
    </source>
</evidence>
<evidence type="ECO:0000256" key="3">
    <source>
        <dbReference type="ARBA" id="ARBA00010951"/>
    </source>
</evidence>
<dbReference type="SUPFAM" id="SSF54197">
    <property type="entry name" value="HIT-like"/>
    <property type="match status" value="2"/>
</dbReference>
<dbReference type="GO" id="GO:0008270">
    <property type="term" value="F:zinc ion binding"/>
    <property type="evidence" value="ECO:0007669"/>
    <property type="project" value="InterPro"/>
</dbReference>
<dbReference type="InterPro" id="IPR019779">
    <property type="entry name" value="GalP_UDPtransf1_His-AS"/>
</dbReference>
<evidence type="ECO:0000313" key="18">
    <source>
        <dbReference type="EMBL" id="SDC49082.1"/>
    </source>
</evidence>
<dbReference type="PANTHER" id="PTHR11943:SF1">
    <property type="entry name" value="GALACTOSE-1-PHOSPHATE URIDYLYLTRANSFERASE"/>
    <property type="match status" value="1"/>
</dbReference>
<proteinExistence type="inferred from homology"/>
<feature type="binding site" evidence="14">
    <location>
        <position position="90"/>
    </location>
    <ligand>
        <name>Zn(2+)</name>
        <dbReference type="ChEBI" id="CHEBI:29105"/>
    </ligand>
</feature>
<evidence type="ECO:0000256" key="14">
    <source>
        <dbReference type="PIRSR" id="PIRSR000808-3"/>
    </source>
</evidence>
<dbReference type="EC" id="2.7.7.12" evidence="4 12"/>
<organism evidence="18 19">
    <name type="scientific">Geotoga petraea</name>
    <dbReference type="NCBI Taxonomy" id="28234"/>
    <lineage>
        <taxon>Bacteria</taxon>
        <taxon>Thermotogati</taxon>
        <taxon>Thermotogota</taxon>
        <taxon>Thermotogae</taxon>
        <taxon>Petrotogales</taxon>
        <taxon>Petrotogaceae</taxon>
        <taxon>Geotoga</taxon>
    </lineage>
</organism>
<feature type="binding site" evidence="14">
    <location>
        <position position="141"/>
    </location>
    <ligand>
        <name>Zn(2+)</name>
        <dbReference type="ChEBI" id="CHEBI:29105"/>
    </ligand>
</feature>
<accession>A0A1G6M0M5</accession>
<keyword evidence="7 15" id="KW-0548">Nucleotidyltransferase</keyword>
<dbReference type="InterPro" id="IPR005850">
    <property type="entry name" value="GalP_Utransf_C"/>
</dbReference>
<keyword evidence="9 14" id="KW-0862">Zinc</keyword>
<evidence type="ECO:0000256" key="8">
    <source>
        <dbReference type="ARBA" id="ARBA00022723"/>
    </source>
</evidence>
<evidence type="ECO:0000256" key="11">
    <source>
        <dbReference type="ARBA" id="ARBA00023277"/>
    </source>
</evidence>
<dbReference type="Pfam" id="PF02744">
    <property type="entry name" value="GalP_UDP_tr_C"/>
    <property type="match status" value="1"/>
</dbReference>
<keyword evidence="8 14" id="KW-0479">Metal-binding</keyword>
<dbReference type="AlphaFoldDB" id="A0A1G6M0M5"/>
<protein>
    <recommendedName>
        <fullName evidence="5 12">Galactose-1-phosphate uridylyltransferase</fullName>
        <ecNumber evidence="4 12">2.7.7.12</ecNumber>
    </recommendedName>
</protein>
<evidence type="ECO:0000256" key="7">
    <source>
        <dbReference type="ARBA" id="ARBA00022695"/>
    </source>
</evidence>
<dbReference type="GO" id="GO:0005737">
    <property type="term" value="C:cytoplasm"/>
    <property type="evidence" value="ECO:0007669"/>
    <property type="project" value="TreeGrafter"/>
</dbReference>
<comment type="pathway">
    <text evidence="2 15">Carbohydrate metabolism; galactose metabolism.</text>
</comment>
<dbReference type="STRING" id="28234.SAMN04488588_1201"/>
<evidence type="ECO:0000259" key="17">
    <source>
        <dbReference type="Pfam" id="PF02744"/>
    </source>
</evidence>
<evidence type="ECO:0000256" key="4">
    <source>
        <dbReference type="ARBA" id="ARBA00012384"/>
    </source>
</evidence>
<feature type="domain" description="Galactose-1-phosphate uridyl transferase N-terminal" evidence="16">
    <location>
        <begin position="19"/>
        <end position="153"/>
    </location>
</feature>
<evidence type="ECO:0000259" key="16">
    <source>
        <dbReference type="Pfam" id="PF01087"/>
    </source>
</evidence>